<reference evidence="1 2" key="1">
    <citation type="submission" date="2024-01" db="EMBL/GenBank/DDBJ databases">
        <authorList>
            <person name="Waweru B."/>
        </authorList>
    </citation>
    <scope>NUCLEOTIDE SEQUENCE [LARGE SCALE GENOMIC DNA]</scope>
</reference>
<dbReference type="EMBL" id="CAWUPB010001173">
    <property type="protein sequence ID" value="CAK7346520.1"/>
    <property type="molecule type" value="Genomic_DNA"/>
</dbReference>
<sequence length="57" mass="6637">MVVPRPPFKGQNCPSSPCDDNMMEVPDFQVTGIRHFVYAEAWNCDYTIRFQGNDQRK</sequence>
<proteinExistence type="predicted"/>
<evidence type="ECO:0008006" key="3">
    <source>
        <dbReference type="Google" id="ProtNLM"/>
    </source>
</evidence>
<protein>
    <recommendedName>
        <fullName evidence="3">CUB domain-containing protein</fullName>
    </recommendedName>
</protein>
<dbReference type="AlphaFoldDB" id="A0AAV1S7R2"/>
<evidence type="ECO:0000313" key="1">
    <source>
        <dbReference type="EMBL" id="CAK7346520.1"/>
    </source>
</evidence>
<name>A0AAV1S7R2_9ROSI</name>
<accession>A0AAV1S7R2</accession>
<gene>
    <name evidence="1" type="ORF">DCAF_LOCUS19197</name>
</gene>
<organism evidence="1 2">
    <name type="scientific">Dovyalis caffra</name>
    <dbReference type="NCBI Taxonomy" id="77055"/>
    <lineage>
        <taxon>Eukaryota</taxon>
        <taxon>Viridiplantae</taxon>
        <taxon>Streptophyta</taxon>
        <taxon>Embryophyta</taxon>
        <taxon>Tracheophyta</taxon>
        <taxon>Spermatophyta</taxon>
        <taxon>Magnoliopsida</taxon>
        <taxon>eudicotyledons</taxon>
        <taxon>Gunneridae</taxon>
        <taxon>Pentapetalae</taxon>
        <taxon>rosids</taxon>
        <taxon>fabids</taxon>
        <taxon>Malpighiales</taxon>
        <taxon>Salicaceae</taxon>
        <taxon>Flacourtieae</taxon>
        <taxon>Dovyalis</taxon>
    </lineage>
</organism>
<keyword evidence="2" id="KW-1185">Reference proteome</keyword>
<comment type="caution">
    <text evidence="1">The sequence shown here is derived from an EMBL/GenBank/DDBJ whole genome shotgun (WGS) entry which is preliminary data.</text>
</comment>
<evidence type="ECO:0000313" key="2">
    <source>
        <dbReference type="Proteomes" id="UP001314170"/>
    </source>
</evidence>
<dbReference type="Proteomes" id="UP001314170">
    <property type="component" value="Unassembled WGS sequence"/>
</dbReference>